<dbReference type="EMBL" id="JAFNEN010000014">
    <property type="protein sequence ID" value="KAG8200632.1"/>
    <property type="molecule type" value="Genomic_DNA"/>
</dbReference>
<protein>
    <submittedName>
        <fullName evidence="1">Uncharacterized protein</fullName>
    </submittedName>
</protein>
<evidence type="ECO:0000313" key="2">
    <source>
        <dbReference type="Proteomes" id="UP000827092"/>
    </source>
</evidence>
<dbReference type="AlphaFoldDB" id="A0AAV6VVT7"/>
<keyword evidence="2" id="KW-1185">Reference proteome</keyword>
<accession>A0AAV6VVT7</accession>
<dbReference type="Proteomes" id="UP000827092">
    <property type="component" value="Unassembled WGS sequence"/>
</dbReference>
<sequence>MKSASSMHFQSEIKTPYNQYQTAMDMSGIFLMAIYTQILSIPTTPKIVSSNSKRGIGEPLAFTFSTNRRAQIYILSNLGPWLIFSEKFK</sequence>
<name>A0AAV6VVT7_9ARAC</name>
<comment type="caution">
    <text evidence="1">The sequence shown here is derived from an EMBL/GenBank/DDBJ whole genome shotgun (WGS) entry which is preliminary data.</text>
</comment>
<reference evidence="1 2" key="1">
    <citation type="journal article" date="2022" name="Nat. Ecol. Evol.">
        <title>A masculinizing supergene underlies an exaggerated male reproductive morph in a spider.</title>
        <authorList>
            <person name="Hendrickx F."/>
            <person name="De Corte Z."/>
            <person name="Sonet G."/>
            <person name="Van Belleghem S.M."/>
            <person name="Kostlbacher S."/>
            <person name="Vangestel C."/>
        </authorList>
    </citation>
    <scope>NUCLEOTIDE SEQUENCE [LARGE SCALE GENOMIC DNA]</scope>
    <source>
        <strain evidence="1">W744_W776</strain>
    </source>
</reference>
<proteinExistence type="predicted"/>
<gene>
    <name evidence="1" type="ORF">JTE90_022254</name>
</gene>
<evidence type="ECO:0000313" key="1">
    <source>
        <dbReference type="EMBL" id="KAG8200632.1"/>
    </source>
</evidence>
<organism evidence="1 2">
    <name type="scientific">Oedothorax gibbosus</name>
    <dbReference type="NCBI Taxonomy" id="931172"/>
    <lineage>
        <taxon>Eukaryota</taxon>
        <taxon>Metazoa</taxon>
        <taxon>Ecdysozoa</taxon>
        <taxon>Arthropoda</taxon>
        <taxon>Chelicerata</taxon>
        <taxon>Arachnida</taxon>
        <taxon>Araneae</taxon>
        <taxon>Araneomorphae</taxon>
        <taxon>Entelegynae</taxon>
        <taxon>Araneoidea</taxon>
        <taxon>Linyphiidae</taxon>
        <taxon>Erigoninae</taxon>
        <taxon>Oedothorax</taxon>
    </lineage>
</organism>